<dbReference type="OrthoDB" id="4427988at2"/>
<dbReference type="RefSeq" id="WP_082796394.1">
    <property type="nucleotide sequence ID" value="NZ_FAUH01000004.1"/>
</dbReference>
<dbReference type="InterPro" id="IPR003615">
    <property type="entry name" value="HNH_nuc"/>
</dbReference>
<evidence type="ECO:0000313" key="1">
    <source>
        <dbReference type="EMBL" id="CUU65400.1"/>
    </source>
</evidence>
<reference evidence="2" key="1">
    <citation type="submission" date="2015-11" db="EMBL/GenBank/DDBJ databases">
        <authorList>
            <person name="Dugat-Bony E."/>
        </authorList>
    </citation>
    <scope>NUCLEOTIDE SEQUENCE [LARGE SCALE GENOMIC DNA]</scope>
    <source>
        <strain evidence="2">Mu292</strain>
    </source>
</reference>
<proteinExistence type="predicted"/>
<accession>A0A0X2NKY8</accession>
<dbReference type="EMBL" id="FAUH01000004">
    <property type="protein sequence ID" value="CUU65400.1"/>
    <property type="molecule type" value="Genomic_DNA"/>
</dbReference>
<name>A0A0X2NKY8_9CORY</name>
<evidence type="ECO:0000313" key="2">
    <source>
        <dbReference type="Proteomes" id="UP000182498"/>
    </source>
</evidence>
<dbReference type="NCBIfam" id="TIGR02646">
    <property type="entry name" value="retron system putative HNH endonuclease"/>
    <property type="match status" value="1"/>
</dbReference>
<dbReference type="InterPro" id="IPR013467">
    <property type="entry name" value="HNH78-like"/>
</dbReference>
<dbReference type="CDD" id="cd00085">
    <property type="entry name" value="HNHc"/>
    <property type="match status" value="1"/>
</dbReference>
<gene>
    <name evidence="1" type="ORF">CVAR292_00719</name>
</gene>
<keyword evidence="2" id="KW-1185">Reference proteome</keyword>
<dbReference type="Proteomes" id="UP000182498">
    <property type="component" value="Unassembled WGS sequence"/>
</dbReference>
<organism evidence="1 2">
    <name type="scientific">Corynebacterium variabile</name>
    <dbReference type="NCBI Taxonomy" id="1727"/>
    <lineage>
        <taxon>Bacteria</taxon>
        <taxon>Bacillati</taxon>
        <taxon>Actinomycetota</taxon>
        <taxon>Actinomycetes</taxon>
        <taxon>Mycobacteriales</taxon>
        <taxon>Corynebacteriaceae</taxon>
        <taxon>Corynebacterium</taxon>
    </lineage>
</organism>
<dbReference type="AlphaFoldDB" id="A0A0X2NKY8"/>
<protein>
    <submittedName>
        <fullName evidence="1">TIGR02646 family protein</fullName>
    </submittedName>
</protein>
<dbReference type="Gene3D" id="1.10.30.50">
    <property type="match status" value="1"/>
</dbReference>
<sequence>MRGFSRPSPGPECLKAVPVGTPWGDFGSSCKDQVRSALRMMQTGQGSALCAYCESVLGPRSGTHIEHFVSRSRDPGLTYEWHNLFLSCGHADHCGQYKDSRKASSCDLSDLIRPDSKDPDAYLHFHSSGEVWVREGLSGGERTRAQTTIDVLNLNAPSLKAARRALITQARDMILQDLDFLEGLEDEDRQEVLAEDIDAFQSGPYPTAGRHFFTHLV</sequence>